<dbReference type="InterPro" id="IPR010817">
    <property type="entry name" value="HemY_N"/>
</dbReference>
<dbReference type="SUPFAM" id="SSF48452">
    <property type="entry name" value="TPR-like"/>
    <property type="match status" value="1"/>
</dbReference>
<evidence type="ECO:0000256" key="3">
    <source>
        <dbReference type="ARBA" id="ARBA00022989"/>
    </source>
</evidence>
<feature type="transmembrane region" description="Helical" evidence="5">
    <location>
        <begin position="45"/>
        <end position="66"/>
    </location>
</feature>
<evidence type="ECO:0000256" key="5">
    <source>
        <dbReference type="SAM" id="Phobius"/>
    </source>
</evidence>
<keyword evidence="8" id="KW-1185">Reference proteome</keyword>
<name>A0A178MM18_9PROT</name>
<dbReference type="Proteomes" id="UP000078428">
    <property type="component" value="Unassembled WGS sequence"/>
</dbReference>
<organism evidence="7 8">
    <name type="scientific">Paramagnetospirillum marisnigri</name>
    <dbReference type="NCBI Taxonomy" id="1285242"/>
    <lineage>
        <taxon>Bacteria</taxon>
        <taxon>Pseudomonadati</taxon>
        <taxon>Pseudomonadota</taxon>
        <taxon>Alphaproteobacteria</taxon>
        <taxon>Rhodospirillales</taxon>
        <taxon>Magnetospirillaceae</taxon>
        <taxon>Paramagnetospirillum</taxon>
    </lineage>
</organism>
<proteinExistence type="predicted"/>
<keyword evidence="4 5" id="KW-0472">Membrane</keyword>
<dbReference type="STRING" id="1285242.A6A04_03060"/>
<dbReference type="InterPro" id="IPR011990">
    <property type="entry name" value="TPR-like_helical_dom_sf"/>
</dbReference>
<dbReference type="EMBL" id="LWQT01000066">
    <property type="protein sequence ID" value="OAN49115.1"/>
    <property type="molecule type" value="Genomic_DNA"/>
</dbReference>
<evidence type="ECO:0000256" key="1">
    <source>
        <dbReference type="ARBA" id="ARBA00004370"/>
    </source>
</evidence>
<sequence>MRRLLAFLLVTALVVAGAVWLADRPGEVVIRWQGWRIDTTVPVLLGALVVVFALLAGLNRVIRLVFGAPGRMLAARRAKRTRKGYVALSDGLAAVASGDSRRAARLAKTADKLLQDKAVTGLLTVQAAQMSGDDEQLRDRYRAMTERPETAFLGHKGLLDLALKHGDSTTALEAAIQAFALQPGADGLAVTVFDLQLQAGQWAEAEMTLGVARRHGALAGADLDRRRALVLFARAESARAAGDDGRALTLALESRDRDPGFVPAVALAATLYGAKGRERKAASLILSAFKVSPHPALVAAWIGLQPGEAPLERVKRLHKLMEANPQAPDGHVALAEAALSAKLWGQARTHLDTAQAQRPTLKVLTLLARLERDETHDEAAALAWLAKAGDAVADPVWRCGACHAATPAFAVCCPACGAPGRLEWA</sequence>
<dbReference type="InterPro" id="IPR016982">
    <property type="entry name" value="Mms48"/>
</dbReference>
<dbReference type="Pfam" id="PF07219">
    <property type="entry name" value="HemY_N"/>
    <property type="match status" value="1"/>
</dbReference>
<comment type="caution">
    <text evidence="7">The sequence shown here is derived from an EMBL/GenBank/DDBJ whole genome shotgun (WGS) entry which is preliminary data.</text>
</comment>
<dbReference type="GO" id="GO:0016020">
    <property type="term" value="C:membrane"/>
    <property type="evidence" value="ECO:0007669"/>
    <property type="project" value="UniProtKB-SubCell"/>
</dbReference>
<feature type="domain" description="HemY N-terminal" evidence="6">
    <location>
        <begin position="26"/>
        <end position="132"/>
    </location>
</feature>
<evidence type="ECO:0000259" key="6">
    <source>
        <dbReference type="Pfam" id="PF07219"/>
    </source>
</evidence>
<evidence type="ECO:0000256" key="4">
    <source>
        <dbReference type="ARBA" id="ARBA00023136"/>
    </source>
</evidence>
<evidence type="ECO:0000313" key="7">
    <source>
        <dbReference type="EMBL" id="OAN49115.1"/>
    </source>
</evidence>
<evidence type="ECO:0000313" key="8">
    <source>
        <dbReference type="Proteomes" id="UP000078428"/>
    </source>
</evidence>
<accession>A0A178MM18</accession>
<keyword evidence="2 5" id="KW-0812">Transmembrane</keyword>
<dbReference type="AlphaFoldDB" id="A0A178MM18"/>
<gene>
    <name evidence="7" type="ORF">A6A04_03060</name>
</gene>
<evidence type="ECO:0000256" key="2">
    <source>
        <dbReference type="ARBA" id="ARBA00022692"/>
    </source>
</evidence>
<dbReference type="Gene3D" id="1.25.40.10">
    <property type="entry name" value="Tetratricopeptide repeat domain"/>
    <property type="match status" value="1"/>
</dbReference>
<reference evidence="7 8" key="1">
    <citation type="submission" date="2016-04" db="EMBL/GenBank/DDBJ databases">
        <title>Draft genome sequence of freshwater magnetotactic bacteria Magnetospirillum marisnigri SP-1 and Magnetospirillum moscoviense BB-1.</title>
        <authorList>
            <person name="Koziaeva V."/>
            <person name="Dziuba M.V."/>
            <person name="Ivanov T.M."/>
            <person name="Kuznetsov B."/>
            <person name="Grouzdev D.S."/>
        </authorList>
    </citation>
    <scope>NUCLEOTIDE SEQUENCE [LARGE SCALE GENOMIC DNA]</scope>
    <source>
        <strain evidence="7 8">SP-1</strain>
    </source>
</reference>
<keyword evidence="3 5" id="KW-1133">Transmembrane helix</keyword>
<dbReference type="RefSeq" id="WP_068493431.1">
    <property type="nucleotide sequence ID" value="NZ_LWQT01000066.1"/>
</dbReference>
<dbReference type="PIRSF" id="PIRSF031802">
    <property type="entry name" value="UCP031802"/>
    <property type="match status" value="1"/>
</dbReference>
<comment type="subcellular location">
    <subcellularLocation>
        <location evidence="1">Membrane</location>
    </subcellularLocation>
</comment>
<protein>
    <recommendedName>
        <fullName evidence="6">HemY N-terminal domain-containing protein</fullName>
    </recommendedName>
</protein>
<dbReference type="OrthoDB" id="9798343at2"/>